<keyword evidence="3" id="KW-1185">Reference proteome</keyword>
<keyword evidence="1" id="KW-0732">Signal</keyword>
<feature type="chain" id="PRO_5022246495" evidence="1">
    <location>
        <begin position="17"/>
        <end position="52"/>
    </location>
</feature>
<name>A0A540LTS1_MALBA</name>
<gene>
    <name evidence="2" type="ORF">C1H46_024622</name>
</gene>
<feature type="signal peptide" evidence="1">
    <location>
        <begin position="1"/>
        <end position="16"/>
    </location>
</feature>
<dbReference type="EMBL" id="VIEB01000469">
    <property type="protein sequence ID" value="TQD89798.1"/>
    <property type="molecule type" value="Genomic_DNA"/>
</dbReference>
<evidence type="ECO:0000313" key="3">
    <source>
        <dbReference type="Proteomes" id="UP000315295"/>
    </source>
</evidence>
<proteinExistence type="predicted"/>
<protein>
    <submittedName>
        <fullName evidence="2">Uncharacterized protein</fullName>
    </submittedName>
</protein>
<dbReference type="AlphaFoldDB" id="A0A540LTS1"/>
<reference evidence="2 3" key="1">
    <citation type="journal article" date="2019" name="G3 (Bethesda)">
        <title>Sequencing of a Wild Apple (Malus baccata) Genome Unravels the Differences Between Cultivated and Wild Apple Species Regarding Disease Resistance and Cold Tolerance.</title>
        <authorList>
            <person name="Chen X."/>
        </authorList>
    </citation>
    <scope>NUCLEOTIDE SEQUENCE [LARGE SCALE GENOMIC DNA]</scope>
    <source>
        <strain evidence="3">cv. Shandingzi</strain>
        <tissue evidence="2">Leaves</tissue>
    </source>
</reference>
<comment type="caution">
    <text evidence="2">The sequence shown here is derived from an EMBL/GenBank/DDBJ whole genome shotgun (WGS) entry which is preliminary data.</text>
</comment>
<organism evidence="2 3">
    <name type="scientific">Malus baccata</name>
    <name type="common">Siberian crab apple</name>
    <name type="synonym">Pyrus baccata</name>
    <dbReference type="NCBI Taxonomy" id="106549"/>
    <lineage>
        <taxon>Eukaryota</taxon>
        <taxon>Viridiplantae</taxon>
        <taxon>Streptophyta</taxon>
        <taxon>Embryophyta</taxon>
        <taxon>Tracheophyta</taxon>
        <taxon>Spermatophyta</taxon>
        <taxon>Magnoliopsida</taxon>
        <taxon>eudicotyledons</taxon>
        <taxon>Gunneridae</taxon>
        <taxon>Pentapetalae</taxon>
        <taxon>rosids</taxon>
        <taxon>fabids</taxon>
        <taxon>Rosales</taxon>
        <taxon>Rosaceae</taxon>
        <taxon>Amygdaloideae</taxon>
        <taxon>Maleae</taxon>
        <taxon>Malus</taxon>
    </lineage>
</organism>
<dbReference type="Proteomes" id="UP000315295">
    <property type="component" value="Unassembled WGS sequence"/>
</dbReference>
<sequence>MAKAAIFMIFVKWTVASSYTFSLARVGHQVLKSASIELAASSPYVNHLRVPH</sequence>
<evidence type="ECO:0000256" key="1">
    <source>
        <dbReference type="SAM" id="SignalP"/>
    </source>
</evidence>
<accession>A0A540LTS1</accession>
<evidence type="ECO:0000313" key="2">
    <source>
        <dbReference type="EMBL" id="TQD89798.1"/>
    </source>
</evidence>